<dbReference type="SUPFAM" id="SSF54236">
    <property type="entry name" value="Ubiquitin-like"/>
    <property type="match status" value="1"/>
</dbReference>
<dbReference type="Proteomes" id="UP001301958">
    <property type="component" value="Unassembled WGS sequence"/>
</dbReference>
<protein>
    <recommendedName>
        <fullName evidence="1">Ubiquitin-like domain-containing protein</fullName>
    </recommendedName>
</protein>
<organism evidence="2 3">
    <name type="scientific">Podospora fimiseda</name>
    <dbReference type="NCBI Taxonomy" id="252190"/>
    <lineage>
        <taxon>Eukaryota</taxon>
        <taxon>Fungi</taxon>
        <taxon>Dikarya</taxon>
        <taxon>Ascomycota</taxon>
        <taxon>Pezizomycotina</taxon>
        <taxon>Sordariomycetes</taxon>
        <taxon>Sordariomycetidae</taxon>
        <taxon>Sordariales</taxon>
        <taxon>Podosporaceae</taxon>
        <taxon>Podospora</taxon>
    </lineage>
</organism>
<evidence type="ECO:0000313" key="2">
    <source>
        <dbReference type="EMBL" id="KAK4224094.1"/>
    </source>
</evidence>
<dbReference type="InterPro" id="IPR000626">
    <property type="entry name" value="Ubiquitin-like_dom"/>
</dbReference>
<name>A0AAN7BIL6_9PEZI</name>
<dbReference type="CDD" id="cd17039">
    <property type="entry name" value="Ubl_ubiquitin_like"/>
    <property type="match status" value="1"/>
</dbReference>
<proteinExistence type="predicted"/>
<evidence type="ECO:0000259" key="1">
    <source>
        <dbReference type="PROSITE" id="PS50053"/>
    </source>
</evidence>
<dbReference type="AlphaFoldDB" id="A0AAN7BIL6"/>
<dbReference type="InterPro" id="IPR029071">
    <property type="entry name" value="Ubiquitin-like_domsf"/>
</dbReference>
<comment type="caution">
    <text evidence="2">The sequence shown here is derived from an EMBL/GenBank/DDBJ whole genome shotgun (WGS) entry which is preliminary data.</text>
</comment>
<dbReference type="EMBL" id="MU865404">
    <property type="protein sequence ID" value="KAK4224094.1"/>
    <property type="molecule type" value="Genomic_DNA"/>
</dbReference>
<evidence type="ECO:0000313" key="3">
    <source>
        <dbReference type="Proteomes" id="UP001301958"/>
    </source>
</evidence>
<dbReference type="PROSITE" id="PS50053">
    <property type="entry name" value="UBIQUITIN_2"/>
    <property type="match status" value="1"/>
</dbReference>
<dbReference type="Gene3D" id="3.10.20.90">
    <property type="entry name" value="Phosphatidylinositol 3-kinase Catalytic Subunit, Chain A, domain 1"/>
    <property type="match status" value="1"/>
</dbReference>
<gene>
    <name evidence="2" type="ORF">QBC38DRAFT_502568</name>
</gene>
<keyword evidence="3" id="KW-1185">Reference proteome</keyword>
<sequence length="143" mass="15828">MLSENFLYIEPLNTNAGIAYTLNDFNVKSKTVSDLKQAMAGLIPEVADNYWNDQILATLGILSTILKTLHFTHMEGQPLSLSNVPINLTIGELKARLVSEKSISNDGVFYSWAKKNLEDNQRLMDYGIGEGSTIVIGHRKRGG</sequence>
<accession>A0AAN7BIL6</accession>
<reference evidence="2" key="1">
    <citation type="journal article" date="2023" name="Mol. Phylogenet. Evol.">
        <title>Genome-scale phylogeny and comparative genomics of the fungal order Sordariales.</title>
        <authorList>
            <person name="Hensen N."/>
            <person name="Bonometti L."/>
            <person name="Westerberg I."/>
            <person name="Brannstrom I.O."/>
            <person name="Guillou S."/>
            <person name="Cros-Aarteil S."/>
            <person name="Calhoun S."/>
            <person name="Haridas S."/>
            <person name="Kuo A."/>
            <person name="Mondo S."/>
            <person name="Pangilinan J."/>
            <person name="Riley R."/>
            <person name="LaButti K."/>
            <person name="Andreopoulos B."/>
            <person name="Lipzen A."/>
            <person name="Chen C."/>
            <person name="Yan M."/>
            <person name="Daum C."/>
            <person name="Ng V."/>
            <person name="Clum A."/>
            <person name="Steindorff A."/>
            <person name="Ohm R.A."/>
            <person name="Martin F."/>
            <person name="Silar P."/>
            <person name="Natvig D.O."/>
            <person name="Lalanne C."/>
            <person name="Gautier V."/>
            <person name="Ament-Velasquez S.L."/>
            <person name="Kruys A."/>
            <person name="Hutchinson M.I."/>
            <person name="Powell A.J."/>
            <person name="Barry K."/>
            <person name="Miller A.N."/>
            <person name="Grigoriev I.V."/>
            <person name="Debuchy R."/>
            <person name="Gladieux P."/>
            <person name="Hiltunen Thoren M."/>
            <person name="Johannesson H."/>
        </authorList>
    </citation>
    <scope>NUCLEOTIDE SEQUENCE</scope>
    <source>
        <strain evidence="2">CBS 990.96</strain>
    </source>
</reference>
<feature type="domain" description="Ubiquitin-like" evidence="1">
    <location>
        <begin position="62"/>
        <end position="143"/>
    </location>
</feature>
<reference evidence="2" key="2">
    <citation type="submission" date="2023-05" db="EMBL/GenBank/DDBJ databases">
        <authorList>
            <consortium name="Lawrence Berkeley National Laboratory"/>
            <person name="Steindorff A."/>
            <person name="Hensen N."/>
            <person name="Bonometti L."/>
            <person name="Westerberg I."/>
            <person name="Brannstrom I.O."/>
            <person name="Guillou S."/>
            <person name="Cros-Aarteil S."/>
            <person name="Calhoun S."/>
            <person name="Haridas S."/>
            <person name="Kuo A."/>
            <person name="Mondo S."/>
            <person name="Pangilinan J."/>
            <person name="Riley R."/>
            <person name="Labutti K."/>
            <person name="Andreopoulos B."/>
            <person name="Lipzen A."/>
            <person name="Chen C."/>
            <person name="Yanf M."/>
            <person name="Daum C."/>
            <person name="Ng V."/>
            <person name="Clum A."/>
            <person name="Ohm R."/>
            <person name="Martin F."/>
            <person name="Silar P."/>
            <person name="Natvig D."/>
            <person name="Lalanne C."/>
            <person name="Gautier V."/>
            <person name="Ament-Velasquez S.L."/>
            <person name="Kruys A."/>
            <person name="Hutchinson M.I."/>
            <person name="Powell A.J."/>
            <person name="Barry K."/>
            <person name="Miller A.N."/>
            <person name="Grigoriev I.V."/>
            <person name="Debuchy R."/>
            <person name="Gladieux P."/>
            <person name="Thoren M.H."/>
            <person name="Johannesson H."/>
        </authorList>
    </citation>
    <scope>NUCLEOTIDE SEQUENCE</scope>
    <source>
        <strain evidence="2">CBS 990.96</strain>
    </source>
</reference>